<dbReference type="STRING" id="6248.A0A0K0DWD4"/>
<accession>A0A0K0DWD4</accession>
<protein>
    <submittedName>
        <fullName evidence="9 10">PSP domain-containing protein</fullName>
    </submittedName>
</protein>
<evidence type="ECO:0000313" key="9">
    <source>
        <dbReference type="WBParaSite" id="SSTP_0000155100.1"/>
    </source>
</evidence>
<feature type="region of interest" description="Disordered" evidence="6">
    <location>
        <begin position="107"/>
        <end position="128"/>
    </location>
</feature>
<name>A0A0K0DWD4_STRER</name>
<evidence type="ECO:0000313" key="8">
    <source>
        <dbReference type="Proteomes" id="UP000035681"/>
    </source>
</evidence>
<keyword evidence="5" id="KW-0539">Nucleus</keyword>
<evidence type="ECO:0000256" key="2">
    <source>
        <dbReference type="ARBA" id="ARBA00022723"/>
    </source>
</evidence>
<dbReference type="PANTHER" id="PTHR13316:SF0">
    <property type="entry name" value="ZINC FINGER CCHC DOMAIN-CONTAINING PROTEIN 8"/>
    <property type="match status" value="1"/>
</dbReference>
<dbReference type="AlphaFoldDB" id="A0A0K0DWD4"/>
<dbReference type="GO" id="GO:0008270">
    <property type="term" value="F:zinc ion binding"/>
    <property type="evidence" value="ECO:0007669"/>
    <property type="project" value="UniProtKB-KW"/>
</dbReference>
<keyword evidence="8" id="KW-1185">Reference proteome</keyword>
<dbReference type="GO" id="GO:0003723">
    <property type="term" value="F:RNA binding"/>
    <property type="evidence" value="ECO:0007669"/>
    <property type="project" value="TreeGrafter"/>
</dbReference>
<evidence type="ECO:0000256" key="3">
    <source>
        <dbReference type="ARBA" id="ARBA00022771"/>
    </source>
</evidence>
<dbReference type="Proteomes" id="UP000035681">
    <property type="component" value="Unplaced"/>
</dbReference>
<organism evidence="9">
    <name type="scientific">Strongyloides stercoralis</name>
    <name type="common">Threadworm</name>
    <dbReference type="NCBI Taxonomy" id="6248"/>
    <lineage>
        <taxon>Eukaryota</taxon>
        <taxon>Metazoa</taxon>
        <taxon>Ecdysozoa</taxon>
        <taxon>Nematoda</taxon>
        <taxon>Chromadorea</taxon>
        <taxon>Rhabditida</taxon>
        <taxon>Tylenchina</taxon>
        <taxon>Panagrolaimomorpha</taxon>
        <taxon>Strongyloidoidea</taxon>
        <taxon>Strongyloididae</taxon>
        <taxon>Strongyloides</taxon>
    </lineage>
</organism>
<feature type="domain" description="PSP proline-rich" evidence="7">
    <location>
        <begin position="125"/>
        <end position="180"/>
    </location>
</feature>
<keyword evidence="4" id="KW-0862">Zinc</keyword>
<comment type="subcellular location">
    <subcellularLocation>
        <location evidence="1">Nucleus</location>
    </subcellularLocation>
</comment>
<keyword evidence="2" id="KW-0479">Metal-binding</keyword>
<dbReference type="PANTHER" id="PTHR13316">
    <property type="entry name" value="ZINC FINGER, CCHC DOMAIN CONTAINING 8"/>
    <property type="match status" value="1"/>
</dbReference>
<evidence type="ECO:0000256" key="5">
    <source>
        <dbReference type="ARBA" id="ARBA00023242"/>
    </source>
</evidence>
<dbReference type="InterPro" id="IPR052115">
    <property type="entry name" value="NEXT_complex_subunit_ZCCHC8"/>
</dbReference>
<dbReference type="WBParaSite" id="TCONS_00008783.p1">
    <property type="protein sequence ID" value="TCONS_00008783.p1"/>
    <property type="gene ID" value="XLOC_006666"/>
</dbReference>
<evidence type="ECO:0000256" key="4">
    <source>
        <dbReference type="ARBA" id="ARBA00022833"/>
    </source>
</evidence>
<reference evidence="9" key="1">
    <citation type="submission" date="2015-08" db="UniProtKB">
        <authorList>
            <consortium name="WormBaseParasite"/>
        </authorList>
    </citation>
    <scope>IDENTIFICATION</scope>
</reference>
<keyword evidence="3" id="KW-0863">Zinc-finger</keyword>
<proteinExistence type="predicted"/>
<dbReference type="InterPro" id="IPR006568">
    <property type="entry name" value="PSP_pro-rich"/>
</dbReference>
<dbReference type="Pfam" id="PF04046">
    <property type="entry name" value="PSP"/>
    <property type="match status" value="1"/>
</dbReference>
<dbReference type="GO" id="GO:0071013">
    <property type="term" value="C:catalytic step 2 spliceosome"/>
    <property type="evidence" value="ECO:0007669"/>
    <property type="project" value="TreeGrafter"/>
</dbReference>
<feature type="compositionally biased region" description="Basic and acidic residues" evidence="6">
    <location>
        <begin position="285"/>
        <end position="298"/>
    </location>
</feature>
<sequence length="377" mass="43413">MVTDDSPGSTNNPIVLDDSTVYTVEDDFLDDDFFVDDSNRTFEKEDYDAKPVLSQPSFRNVYTSTGTLLPKSNGRGAPVCFNCDGKHILAKCPFPKDNKKIKTALSLNRNKRNNASNRYHDEANESKYTPGELSKELREALDIDKYELPPWIHRMRVKGLVEGYPPELLLDALENDEETLDFHAGNDNDESCPIPSKKRKINKEDNEDLTLPPKINPNKIFDIPGYNKYIPNSFTNSGPKYRVPHFGDFIYNLEEVIFNDFCQHYRIDDYELAFRHRRRREKNLVKTENKKKESRKSSESSSAGEYDNSFQDDTVNRSVIEENSGTIVINSQNHFQTTTDDKPSLENFTVGIQPFEAREEAIERGFLKKIRSLIKKN</sequence>
<evidence type="ECO:0000256" key="6">
    <source>
        <dbReference type="SAM" id="MobiDB-lite"/>
    </source>
</evidence>
<evidence type="ECO:0000313" key="10">
    <source>
        <dbReference type="WBParaSite" id="TCONS_00008783.p1"/>
    </source>
</evidence>
<feature type="compositionally biased region" description="Polar residues" evidence="6">
    <location>
        <begin position="107"/>
        <end position="117"/>
    </location>
</feature>
<evidence type="ECO:0000259" key="7">
    <source>
        <dbReference type="SMART" id="SM00581"/>
    </source>
</evidence>
<dbReference type="WBParaSite" id="SSTP_0000155100.1">
    <property type="protein sequence ID" value="SSTP_0000155100.1"/>
    <property type="gene ID" value="SSTP_0000155100"/>
</dbReference>
<evidence type="ECO:0000256" key="1">
    <source>
        <dbReference type="ARBA" id="ARBA00004123"/>
    </source>
</evidence>
<dbReference type="SMART" id="SM00581">
    <property type="entry name" value="PSP"/>
    <property type="match status" value="1"/>
</dbReference>
<feature type="region of interest" description="Disordered" evidence="6">
    <location>
        <begin position="285"/>
        <end position="314"/>
    </location>
</feature>